<feature type="signal peptide" evidence="1">
    <location>
        <begin position="1"/>
        <end position="25"/>
    </location>
</feature>
<dbReference type="PANTHER" id="PTHR11733:SF167">
    <property type="entry name" value="FI17812P1-RELATED"/>
    <property type="match status" value="1"/>
</dbReference>
<comment type="caution">
    <text evidence="3">The sequence shown here is derived from an EMBL/GenBank/DDBJ whole genome shotgun (WGS) entry which is preliminary data.</text>
</comment>
<dbReference type="InterPro" id="IPR000718">
    <property type="entry name" value="Peptidase_M13"/>
</dbReference>
<dbReference type="GO" id="GO:0005886">
    <property type="term" value="C:plasma membrane"/>
    <property type="evidence" value="ECO:0007669"/>
    <property type="project" value="TreeGrafter"/>
</dbReference>
<sequence length="160" mass="17458">MKRIAPFILGIALLGIIMTISSAYAEGNARGIDPKNFDTTVSPCQDFFEFANGNWLKENPVPPAYSSWSVDDEMRERNNVMLHEILENAAKDAAAPKGSNLQKIGDFFAVAMDSVKIEKEGDTPIKPELDKIAAIKTLADLRNVITGFHAEGNAVLFNCG</sequence>
<dbReference type="GO" id="GO:0016485">
    <property type="term" value="P:protein processing"/>
    <property type="evidence" value="ECO:0007669"/>
    <property type="project" value="TreeGrafter"/>
</dbReference>
<dbReference type="InterPro" id="IPR008753">
    <property type="entry name" value="Peptidase_M13_N"/>
</dbReference>
<protein>
    <recommendedName>
        <fullName evidence="2">Peptidase M13 N-terminal domain-containing protein</fullName>
    </recommendedName>
</protein>
<gene>
    <name evidence="3" type="ORF">C3F09_10840</name>
</gene>
<reference evidence="3 4" key="1">
    <citation type="journal article" date="2018" name="ISME J.">
        <title>A methanotrophic archaeon couples anaerobic oxidation of methane to Fe(III) reduction.</title>
        <authorList>
            <person name="Cai C."/>
            <person name="Leu A.O."/>
            <person name="Xie G.J."/>
            <person name="Guo J."/>
            <person name="Feng Y."/>
            <person name="Zhao J.X."/>
            <person name="Tyson G.W."/>
            <person name="Yuan Z."/>
            <person name="Hu S."/>
        </authorList>
    </citation>
    <scope>NUCLEOTIDE SEQUENCE [LARGE SCALE GENOMIC DNA]</scope>
    <source>
        <strain evidence="3">FeB_12</strain>
    </source>
</reference>
<evidence type="ECO:0000313" key="3">
    <source>
        <dbReference type="EMBL" id="PWB68899.1"/>
    </source>
</evidence>
<dbReference type="Gene3D" id="1.10.1380.10">
    <property type="entry name" value="Neutral endopeptidase , domain2"/>
    <property type="match status" value="1"/>
</dbReference>
<dbReference type="Pfam" id="PF05649">
    <property type="entry name" value="Peptidase_M13_N"/>
    <property type="match status" value="1"/>
</dbReference>
<dbReference type="EMBL" id="PQAP01000184">
    <property type="protein sequence ID" value="PWB68899.1"/>
    <property type="molecule type" value="Genomic_DNA"/>
</dbReference>
<dbReference type="PANTHER" id="PTHR11733">
    <property type="entry name" value="ZINC METALLOPROTEASE FAMILY M13 NEPRILYSIN-RELATED"/>
    <property type="match status" value="1"/>
</dbReference>
<accession>A0A855WW26</accession>
<evidence type="ECO:0000259" key="2">
    <source>
        <dbReference type="Pfam" id="PF05649"/>
    </source>
</evidence>
<dbReference type="AlphaFoldDB" id="A0A855WW26"/>
<evidence type="ECO:0000256" key="1">
    <source>
        <dbReference type="SAM" id="SignalP"/>
    </source>
</evidence>
<name>A0A855WW26_9BACT</name>
<organism evidence="3 4">
    <name type="scientific">candidate division GN15 bacterium</name>
    <dbReference type="NCBI Taxonomy" id="2072418"/>
    <lineage>
        <taxon>Bacteria</taxon>
        <taxon>candidate division GN15</taxon>
    </lineage>
</organism>
<dbReference type="Proteomes" id="UP000250918">
    <property type="component" value="Unassembled WGS sequence"/>
</dbReference>
<evidence type="ECO:0000313" key="4">
    <source>
        <dbReference type="Proteomes" id="UP000250918"/>
    </source>
</evidence>
<dbReference type="InterPro" id="IPR042089">
    <property type="entry name" value="Peptidase_M13_dom_2"/>
</dbReference>
<feature type="domain" description="Peptidase M13 N-terminal" evidence="2">
    <location>
        <begin position="43"/>
        <end position="158"/>
    </location>
</feature>
<proteinExistence type="predicted"/>
<feature type="chain" id="PRO_5033065028" description="Peptidase M13 N-terminal domain-containing protein" evidence="1">
    <location>
        <begin position="26"/>
        <end position="160"/>
    </location>
</feature>
<dbReference type="PROSITE" id="PS51885">
    <property type="entry name" value="NEPRILYSIN"/>
    <property type="match status" value="1"/>
</dbReference>
<dbReference type="GO" id="GO:0004222">
    <property type="term" value="F:metalloendopeptidase activity"/>
    <property type="evidence" value="ECO:0007669"/>
    <property type="project" value="InterPro"/>
</dbReference>
<keyword evidence="1" id="KW-0732">Signal</keyword>
<feature type="non-terminal residue" evidence="3">
    <location>
        <position position="160"/>
    </location>
</feature>
<dbReference type="SUPFAM" id="SSF55486">
    <property type="entry name" value="Metalloproteases ('zincins'), catalytic domain"/>
    <property type="match status" value="1"/>
</dbReference>